<organism evidence="1 2">
    <name type="scientific">Exiguobacterium aurantiacum</name>
    <dbReference type="NCBI Taxonomy" id="33987"/>
    <lineage>
        <taxon>Bacteria</taxon>
        <taxon>Bacillati</taxon>
        <taxon>Bacillota</taxon>
        <taxon>Bacilli</taxon>
        <taxon>Bacillales</taxon>
        <taxon>Bacillales Family XII. Incertae Sedis</taxon>
        <taxon>Exiguobacterium</taxon>
    </lineage>
</organism>
<dbReference type="AlphaFoldDB" id="A0A377FUE3"/>
<accession>A0A377FUE3</accession>
<name>A0A377FUE3_9BACL</name>
<reference evidence="1 2" key="1">
    <citation type="submission" date="2018-06" db="EMBL/GenBank/DDBJ databases">
        <authorList>
            <consortium name="Pathogen Informatics"/>
            <person name="Doyle S."/>
        </authorList>
    </citation>
    <scope>NUCLEOTIDE SEQUENCE [LARGE SCALE GENOMIC DNA]</scope>
    <source>
        <strain evidence="1 2">NCTC13163</strain>
    </source>
</reference>
<proteinExistence type="predicted"/>
<dbReference type="OrthoDB" id="9938803at2"/>
<protein>
    <submittedName>
        <fullName evidence="1">Uncharacterized protein</fullName>
    </submittedName>
</protein>
<gene>
    <name evidence="1" type="ORF">NCTC13163_01452</name>
</gene>
<sequence length="61" mass="7047">MQLAIIGTKEEISEILRFVEGMRVTAKGERVIRTEFTSRIEERSQLQLDIPNHSNEKASFL</sequence>
<dbReference type="RefSeq" id="WP_029334959.1">
    <property type="nucleotide sequence ID" value="NZ_UGGP01000001.1"/>
</dbReference>
<dbReference type="Proteomes" id="UP000254060">
    <property type="component" value="Unassembled WGS sequence"/>
</dbReference>
<dbReference type="EMBL" id="UGGP01000001">
    <property type="protein sequence ID" value="STO08085.1"/>
    <property type="molecule type" value="Genomic_DNA"/>
</dbReference>
<evidence type="ECO:0000313" key="1">
    <source>
        <dbReference type="EMBL" id="STO08085.1"/>
    </source>
</evidence>
<evidence type="ECO:0000313" key="2">
    <source>
        <dbReference type="Proteomes" id="UP000254060"/>
    </source>
</evidence>